<dbReference type="Gene3D" id="2.160.20.10">
    <property type="entry name" value="Single-stranded right-handed beta-helix, Pectin lyase-like"/>
    <property type="match status" value="1"/>
</dbReference>
<reference evidence="4" key="1">
    <citation type="submission" date="2023-07" db="EMBL/GenBank/DDBJ databases">
        <title>Genome sequence of Stenotrophomonas sp. Alg010 isolated from Sargassum waste.</title>
        <authorList>
            <person name="Mohapatra"/>
            <person name="B.R."/>
        </authorList>
    </citation>
    <scope>NUCLEOTIDE SEQUENCE [LARGE SCALE GENOMIC DNA]</scope>
    <source>
        <strain evidence="4">Alg010</strain>
    </source>
</reference>
<feature type="region of interest" description="Disordered" evidence="1">
    <location>
        <begin position="2695"/>
        <end position="2719"/>
    </location>
</feature>
<dbReference type="InterPro" id="IPR012334">
    <property type="entry name" value="Pectin_lyas_fold"/>
</dbReference>
<feature type="compositionally biased region" description="Basic and acidic residues" evidence="1">
    <location>
        <begin position="2695"/>
        <end position="2705"/>
    </location>
</feature>
<comment type="caution">
    <text evidence="3">The sequence shown here is derived from an EMBL/GenBank/DDBJ whole genome shotgun (WGS) entry which is preliminary data.</text>
</comment>
<dbReference type="NCBIfam" id="TIGR01731">
    <property type="entry name" value="fil_hemag_20aa"/>
    <property type="match status" value="37"/>
</dbReference>
<dbReference type="Proteomes" id="UP001306668">
    <property type="component" value="Unassembled WGS sequence"/>
</dbReference>
<dbReference type="InterPro" id="IPR025157">
    <property type="entry name" value="Hemagglutinin_rpt"/>
</dbReference>
<feature type="compositionally biased region" description="Low complexity" evidence="1">
    <location>
        <begin position="2193"/>
        <end position="2213"/>
    </location>
</feature>
<evidence type="ECO:0000256" key="1">
    <source>
        <dbReference type="SAM" id="MobiDB-lite"/>
    </source>
</evidence>
<feature type="region of interest" description="Disordered" evidence="1">
    <location>
        <begin position="2169"/>
        <end position="2242"/>
    </location>
</feature>
<feature type="compositionally biased region" description="Gly residues" evidence="1">
    <location>
        <begin position="2180"/>
        <end position="2192"/>
    </location>
</feature>
<dbReference type="Pfam" id="PF05594">
    <property type="entry name" value="Fil_haemagg"/>
    <property type="match status" value="12"/>
</dbReference>
<feature type="domain" description="Filamentous haemagglutinin FhaB/tRNA nuclease CdiA-like TPS" evidence="2">
    <location>
        <begin position="87"/>
        <end position="206"/>
    </location>
</feature>
<dbReference type="InterPro" id="IPR008619">
    <property type="entry name" value="Filamentous_hemagglutn_rpt"/>
</dbReference>
<dbReference type="SMART" id="SM00912">
    <property type="entry name" value="Haemagg_act"/>
    <property type="match status" value="1"/>
</dbReference>
<dbReference type="Pfam" id="PF05860">
    <property type="entry name" value="TPS"/>
    <property type="match status" value="1"/>
</dbReference>
<evidence type="ECO:0000259" key="2">
    <source>
        <dbReference type="SMART" id="SM00912"/>
    </source>
</evidence>
<feature type="region of interest" description="Disordered" evidence="1">
    <location>
        <begin position="2951"/>
        <end position="2971"/>
    </location>
</feature>
<proteinExistence type="predicted"/>
<dbReference type="NCBIfam" id="TIGR01901">
    <property type="entry name" value="adhes_NPXG"/>
    <property type="match status" value="1"/>
</dbReference>
<dbReference type="Pfam" id="PF13018">
    <property type="entry name" value="ESPR"/>
    <property type="match status" value="1"/>
</dbReference>
<sequence>MNTIYRLVFNRALRVWQVASELVKGGGGLVGHVPGRQSAALSPLGFALMCSLGWVSMGTPALAQSDARIISDPNAPGRERPTMVTAPNGVPMVNITTPSAAGVSRNRYSQFDVGREGVILNNARGQVQTQLGGWVQGNPWLATGSARVILNEVNGPASRLNGYVEVAGQRAEVIIANPAGIQVNGGGFLNASRVTLTTGTPMFTGAGALEGYRVTGGAIQIDGDGLDTSRADYTDLITRSLQVNAGIWANQLQATLGNNVVSADHSQASATAASGEAPAFALDVGALGGMFANKIWLVGNEHGVGVRNAGSIGAQAGELVVTVDGRLENTGALQSRQNVRVQAGGDLANGGTIAATREVAITTGGTLDNSGGTLNAQRLQVEAQSLRNRGGAIEQTGVQALALKADAASNRSNGLLGALDAMASSGNGSSAGSGASPGNGGGTPGTGTPGTGGGNGGSAGTPTSPELPLAEGLIAIAGTLDNDGGSISNGGSVSLAARNGLDNSGGRLGVSALQAGGELRNDGGMLQVHGDAALQVGLLSNQKGALSVAGDLSLDAQALDNRGGELRHAGKAASSWTVQGLFNNDGGLLATNATQLALRAGQVGNAGGRIEHAGGGGLALDTGDWAGSGGRLSTLGRLQWSTGNADLRNGSLSAAAFDILAATLDNRGGSLLSLGTGASSVKATTLDNSARGTLAGNGDLALVATTLDNSNGLVQQAGTGTLSVQADTLRGSGGRLLSNGALVLSGGELDVSGGTTSAQSVQIHAGALRNRQGQIVSQGISELALDVRDALDNQGGQIVGNGGLRIDAGRIDNQKGTLQSAGTQGVSLAVRGILDNSGGGISGNGQVQLQVGSLVNQGGKVLAAGSGALQAQARELLDNSNGGRLAGTGDLRLQAVRLDNRSGAIEHAGGGILQIHADGLQGAGGRILSQSSLMLEGGQLQLGAGSITQAERIAIDAQHLDNAGGNLSATGSDMLRLHVAQRVDNSGGTIAGNGALDVQAGELINRKGTLSGAGTVDGTLQIAGALDNHEGTIASNANRLTVTSARLDNRGGSIRQAGNLGLDITTGRLDGSKGTLVSSATLTLRAGDVDHRDATLGADRLDLEATTLDNAGGRIIASGEGASRIKATTLGNAGGTLASNGDLALLAQALDNRAGRIQHAGSGQLQVSAKTLLGNGGSVLSNGSFALDGANLDLTAATTSARRVDITADTLTTSGGTLTATGEDALRLRVQGVLDNRGGSLASNGALDVSAQQLINAQGTLQGAGAGHSTLAIGQALDNQKGRILLGGAGTVTAASLGNQGGTVHAGGSALVLGVDGRLDNGDQGLLSSIGTMTLGAGSLDNRHGTLVAGKDLSATTAAGVDNSDGAMQAGERLQLQGNGLLNQRGTLLGGQLDIDTRGQRLDNRAGTLGTQKGDLIVRSGAMDNQGGRVQSAADLAINTAGQDIDNRATASSGGLLAAGKLQLHGGVLDNRGGAVNAQGDARLLLARVDNSSGGTLASAANLSLQTASLVNASGRVQAGRNLDLTLDGHLDNADGAIAAGQLLTLTAASVDNRNTRGGDGTRGLQAGQLQFGAQWLDNSHGQVVTDGGARLQINGQLQNTGGVISTGGNLDSQADNVANSGGLLRADGSQTLVARALSEDGQVHAQRDLGLTLQQGMRQRGEWIANGTLSLNLHGDLDNQGVVRGGNLDLNAQNITNAASGEISSQGTTHLNARGQLTNRGLIDGALTHLEAGEIDNLGTGRIYGDRVAISTGVLKNRAEEAGGATRVGTVAARERLDLGVRELQNTGKGLIYSGGDAAIGGTLSADRIASGIAGRIDNISSVIDVTGNLSIDAQVVNNIRENVAIAPTLVKTIDTTVNMMVAAWQKNSKNTAGTVSDTSNYKAWEFYYIAPEDVLQDEPYIAPDGTRLGKAVVRLTANTSRFFFGSGGLGYDVRGERWRMDPVTGTVTIYYVSKGAAANPDQVPGGDPFDVLKSKEKFTYQNDRLTFSSAYGTCSTTCIQFITPASLSNPDATIVGRRQHTQEHGLNEEKRVAHHVAHEDQLQPGAGADAVIRSGGNMRLSVDELNNRYAQIAAGGNLQIVGHGADSRVSNVGLELFRTHTFNNTSIAYDGTRTQWTAESISEKIGQLGGQITANGTLSIDVGDLSNLNQGRNAPNVQNGSAMANLNVQGPKALPDGPGHGGAQGPGQSTGTGAERALAQAADAAGTQQGSSVGGVSGNTGTSGPRVVAASGGSPDRIAMGAPDTRVPSASLFNVNPNGGHYLVETDPRFTDHKTWLSSDHLLGQMGYSPDTVQKRLGDGYYEQKLVREQIGQLTGRRFLDGYASDEAQYRALLEAGATVASEWGLRPGVALTEAQMAQLTSDIVWLVEQTVTLADGSTTTALVPQVYLRLRPGDLDGNGALLAGANVDIKLGNGLVNSGNIAGRKLVTIDAGNIEHLGGSISGQYVGLSSDKDIRVVGAAVTATDALSVKAAGNVTVASTVETQQGGGTYQYETNRIDRVAGLYVTNPSGDGMLSVVAGGDISLQAAQIRNAGADGLTQLAAGGTLDVGAIALEERRDATFDERNHQRSSRTTHAATSVQGAGDVVLAAGKDINLAAAQIKAAGGLALQAGGDINSQGLVDSESRDFANAGKRSSLQVSQRDETVRGSQLSADGGIALSAGRDVNLVAAEVRSEQDAISIGAGRDVNLTSAQEEHTWEQDTQRKKRGLTSTTRTATHDSTQDILAIGTVLSGERISIGAGRDITAEGAKIAATGDVVMAAKGNLSIVAAESSHSEQHSSDRKKSGLLGGMNGSFGVTFGSRSSGNSSSLTETIAEGSIVGSALGSVTLTAGETLHIGGSDVLSKNGMTLLGKNVRIDSAEQHSEYNDRNYFRQSGLNVAVGGATVDTIQSARAVYAFAKRADEVEDDRLKALYAYKAAQGAIAVAQAAGQQSGDGGGGAGLNVRVTAGTQRSQSETTMEQTTHRGSTLHSDGDVVIAATGGDLTVVGSNVSGRNVDLAAAKDLVIRSSEDRYAQDSRSQSQGGEIGVAISGSSGGGAAIGVYVGANAARGKADGNGTVHNESIIKAGDRLTFASGGDTTLQGAQLVANQVIGQVAGNLTVRTEQDTDRYKSQQLAAKGEATIGYGFEGSASGSAALIDSDYRGVREQTGIAAGDGGFQLQVGGNTHLVGAVIASTADSSKNLLSTGSLTVEDLNNRAEFLSASITGGTSGGGSPSDGFNFNPSVMPGMPTGDSRNTTTRSGVADGTIDIRNGDSSTLADLQRGVTSLDNANGFAPIFDEKKVQERQELTQILGEIGFKAVGNLASKKSAHAKVDLEVARANGDAEAEADALRRISEWGESGRNKVLLHGLTGAAVAALSGGDISGAAAGATGAALAKEAMTRFLTGQGIDPRSGEFNSLIELASAALGGVVGGTDGAGTALLGDQFNRQLHPDEINFLAAKAKDFANLLFGCGENCSSDQVKVARGRLLREAYARVDAIYGSYESDFAASSFIGSNPMTFVGPDGQQREGLIELDNDRRNDHSLYKDLLGTRRTEFNLLTEALLDGGKTEAALRLDYNRQLAELATSARGRDGVMILETFSGEIGGWGSVVKNVLKGDGESASLAAAPLLIFTKVPGAKTAAELAEDLATQIVKGAASRAEATAGTMSANIGTPLTFNKATRTWSSPGGLDYGMGSIHGNRIKHILAHTVPNPAKVTHSVFVEDRSKLISLIDEAWRMKGAAVPGDPGAFIVPMGRVIGTAGEKNIRIIVKPGTNKIISAYPVQ</sequence>
<feature type="region of interest" description="Disordered" evidence="1">
    <location>
        <begin position="3231"/>
        <end position="3251"/>
    </location>
</feature>
<organism evidence="3 4">
    <name type="scientific">Stenotrophomonas sepilia</name>
    <dbReference type="NCBI Taxonomy" id="2860290"/>
    <lineage>
        <taxon>Bacteria</taxon>
        <taxon>Pseudomonadati</taxon>
        <taxon>Pseudomonadota</taxon>
        <taxon>Gammaproteobacteria</taxon>
        <taxon>Lysobacterales</taxon>
        <taxon>Lysobacteraceae</taxon>
        <taxon>Stenotrophomonas</taxon>
        <taxon>Stenotrophomonas maltophilia group</taxon>
    </lineage>
</organism>
<dbReference type="InterPro" id="IPR010069">
    <property type="entry name" value="CdiA_FHA1_rpt"/>
</dbReference>
<gene>
    <name evidence="3" type="ORF">STENOSP10_27100</name>
</gene>
<dbReference type="InterPro" id="IPR024973">
    <property type="entry name" value="ESPR"/>
</dbReference>
<evidence type="ECO:0000313" key="4">
    <source>
        <dbReference type="Proteomes" id="UP001306668"/>
    </source>
</evidence>
<dbReference type="InterPro" id="IPR008638">
    <property type="entry name" value="FhaB/CdiA-like_TPS"/>
</dbReference>
<dbReference type="SUPFAM" id="SSF51126">
    <property type="entry name" value="Pectin lyase-like"/>
    <property type="match status" value="1"/>
</dbReference>
<feature type="compositionally biased region" description="Gly residues" evidence="1">
    <location>
        <begin position="429"/>
        <end position="459"/>
    </location>
</feature>
<accession>A0ABQ6QEL8</accession>
<name>A0ABQ6QEL8_9GAMM</name>
<dbReference type="InterPro" id="IPR011050">
    <property type="entry name" value="Pectin_lyase_fold/virulence"/>
</dbReference>
<evidence type="ECO:0000313" key="3">
    <source>
        <dbReference type="EMBL" id="GMR28490.1"/>
    </source>
</evidence>
<keyword evidence="4" id="KW-1185">Reference proteome</keyword>
<dbReference type="RefSeq" id="WP_338167902.1">
    <property type="nucleotide sequence ID" value="NZ_BTRJ01000029.1"/>
</dbReference>
<dbReference type="Pfam" id="PF13332">
    <property type="entry name" value="Fil_haemagg_2"/>
    <property type="match status" value="4"/>
</dbReference>
<protein>
    <recommendedName>
        <fullName evidence="2">Filamentous haemagglutinin FhaB/tRNA nuclease CdiA-like TPS domain-containing protein</fullName>
    </recommendedName>
</protein>
<dbReference type="EMBL" id="BTRJ01000029">
    <property type="protein sequence ID" value="GMR28490.1"/>
    <property type="molecule type" value="Genomic_DNA"/>
</dbReference>
<feature type="region of interest" description="Disordered" evidence="1">
    <location>
        <begin position="425"/>
        <end position="466"/>
    </location>
</feature>